<accession>A0A0R1XI83</accession>
<keyword evidence="1" id="KW-0378">Hydrolase</keyword>
<dbReference type="InterPro" id="IPR049492">
    <property type="entry name" value="BD-FAE-like_dom"/>
</dbReference>
<dbReference type="SUPFAM" id="SSF53474">
    <property type="entry name" value="alpha/beta-Hydrolases"/>
    <property type="match status" value="1"/>
</dbReference>
<gene>
    <name evidence="3" type="ORF">FC91_GL000118</name>
</gene>
<dbReference type="InterPro" id="IPR050300">
    <property type="entry name" value="GDXG_lipolytic_enzyme"/>
</dbReference>
<evidence type="ECO:0000259" key="2">
    <source>
        <dbReference type="Pfam" id="PF20434"/>
    </source>
</evidence>
<dbReference type="GO" id="GO:0016787">
    <property type="term" value="F:hydrolase activity"/>
    <property type="evidence" value="ECO:0007669"/>
    <property type="project" value="UniProtKB-KW"/>
</dbReference>
<reference evidence="3 4" key="1">
    <citation type="journal article" date="2015" name="Genome Announc.">
        <title>Expanding the biotechnology potential of lactobacilli through comparative genomics of 213 strains and associated genera.</title>
        <authorList>
            <person name="Sun Z."/>
            <person name="Harris H.M."/>
            <person name="McCann A."/>
            <person name="Guo C."/>
            <person name="Argimon S."/>
            <person name="Zhang W."/>
            <person name="Yang X."/>
            <person name="Jeffery I.B."/>
            <person name="Cooney J.C."/>
            <person name="Kagawa T.F."/>
            <person name="Liu W."/>
            <person name="Song Y."/>
            <person name="Salvetti E."/>
            <person name="Wrobel A."/>
            <person name="Rasinkangas P."/>
            <person name="Parkhill J."/>
            <person name="Rea M.C."/>
            <person name="O'Sullivan O."/>
            <person name="Ritari J."/>
            <person name="Douillard F.P."/>
            <person name="Paul Ross R."/>
            <person name="Yang R."/>
            <person name="Briner A.E."/>
            <person name="Felis G.E."/>
            <person name="de Vos W.M."/>
            <person name="Barrangou R."/>
            <person name="Klaenhammer T.R."/>
            <person name="Caufield P.W."/>
            <person name="Cui Y."/>
            <person name="Zhang H."/>
            <person name="O'Toole P.W."/>
        </authorList>
    </citation>
    <scope>NUCLEOTIDE SEQUENCE [LARGE SCALE GENOMIC DNA]</scope>
    <source>
        <strain evidence="3 4">DSM 16991</strain>
    </source>
</reference>
<organism evidence="3 4">
    <name type="scientific">Schleiferilactobacillus harbinensis DSM 16991</name>
    <dbReference type="NCBI Taxonomy" id="1122147"/>
    <lineage>
        <taxon>Bacteria</taxon>
        <taxon>Bacillati</taxon>
        <taxon>Bacillota</taxon>
        <taxon>Bacilli</taxon>
        <taxon>Lactobacillales</taxon>
        <taxon>Lactobacillaceae</taxon>
        <taxon>Schleiferilactobacillus</taxon>
    </lineage>
</organism>
<dbReference type="InterPro" id="IPR029058">
    <property type="entry name" value="AB_hydrolase_fold"/>
</dbReference>
<feature type="domain" description="BD-FAE-like" evidence="2">
    <location>
        <begin position="32"/>
        <end position="221"/>
    </location>
</feature>
<dbReference type="OrthoDB" id="9794725at2"/>
<dbReference type="RefSeq" id="WP_027827958.1">
    <property type="nucleotide sequence ID" value="NZ_AUEH01000010.1"/>
</dbReference>
<dbReference type="eggNOG" id="COG0657">
    <property type="taxonomic scope" value="Bacteria"/>
</dbReference>
<dbReference type="EMBL" id="AZFW01000008">
    <property type="protein sequence ID" value="KRM29928.1"/>
    <property type="molecule type" value="Genomic_DNA"/>
</dbReference>
<dbReference type="PATRIC" id="fig|1122147.4.peg.120"/>
<evidence type="ECO:0000256" key="1">
    <source>
        <dbReference type="ARBA" id="ARBA00022801"/>
    </source>
</evidence>
<dbReference type="PANTHER" id="PTHR48081">
    <property type="entry name" value="AB HYDROLASE SUPERFAMILY PROTEIN C4A8.06C"/>
    <property type="match status" value="1"/>
</dbReference>
<evidence type="ECO:0000313" key="3">
    <source>
        <dbReference type="EMBL" id="KRM29928.1"/>
    </source>
</evidence>
<dbReference type="AlphaFoldDB" id="A0A0R1XI83"/>
<evidence type="ECO:0000313" key="4">
    <source>
        <dbReference type="Proteomes" id="UP000050949"/>
    </source>
</evidence>
<sequence>MELIQQTLTTPLTQSATLTGYIQTPSAEMPGKDHRPAILVIPGGGYTMVSDREAEPVALAYASHGFQAFVLRYSVLPVAWPAQLLEAAEAMHQIRAHADAWYLNPNQVATLGFSAGGHLAAGLATLADQPFMVKQGYQAADIRANALLLGYAVVSLSATAAVHDGPDPMQQAVHAQDGPLLKEATELQQQVTANTPPTFLWATATDAVVPVQNSLQFASALDQANVPFALHIFPQGHHGLSLANAVTNGRLGNDLEPTVTPWLKLSLQWLQVTFPDAAITA</sequence>
<proteinExistence type="predicted"/>
<dbReference type="PANTHER" id="PTHR48081:SF6">
    <property type="entry name" value="PEPTIDASE S9 PROLYL OLIGOPEPTIDASE CATALYTIC DOMAIN-CONTAINING PROTEIN"/>
    <property type="match status" value="1"/>
</dbReference>
<comment type="caution">
    <text evidence="3">The sequence shown here is derived from an EMBL/GenBank/DDBJ whole genome shotgun (WGS) entry which is preliminary data.</text>
</comment>
<dbReference type="Proteomes" id="UP000050949">
    <property type="component" value="Unassembled WGS sequence"/>
</dbReference>
<dbReference type="Gene3D" id="3.40.50.1820">
    <property type="entry name" value="alpha/beta hydrolase"/>
    <property type="match status" value="1"/>
</dbReference>
<dbReference type="Pfam" id="PF20434">
    <property type="entry name" value="BD-FAE"/>
    <property type="match status" value="1"/>
</dbReference>
<protein>
    <submittedName>
        <fullName evidence="3">Xylan esterase lipase</fullName>
    </submittedName>
</protein>
<name>A0A0R1XI83_9LACO</name>